<dbReference type="PANTHER" id="PTHR30269:SF38">
    <property type="entry name" value="SULFITE EXPORTER TAUE_SAFE"/>
    <property type="match status" value="1"/>
</dbReference>
<feature type="transmembrane region" description="Helical" evidence="1">
    <location>
        <begin position="76"/>
        <end position="100"/>
    </location>
</feature>
<dbReference type="GeneID" id="25730822"/>
<proteinExistence type="predicted"/>
<gene>
    <name evidence="2" type="ORF">MNEG_13367</name>
</gene>
<keyword evidence="1" id="KW-1133">Transmembrane helix</keyword>
<evidence type="ECO:0000256" key="1">
    <source>
        <dbReference type="SAM" id="Phobius"/>
    </source>
</evidence>
<sequence>MNGPPIMIMYRALDTPKATVRGNNSWLNLLQFRLVPYYMMGLIVIKDVQLYGVTSAAGLAGVIVGDQLSKRMGQRVFQQVLGVLMVLCCVLMFASGLGLVA</sequence>
<keyword evidence="1" id="KW-0472">Membrane</keyword>
<dbReference type="AlphaFoldDB" id="A0A0D2LYV9"/>
<dbReference type="OrthoDB" id="543127at2759"/>
<protein>
    <recommendedName>
        <fullName evidence="4">Membrane transporter protein</fullName>
    </recommendedName>
</protein>
<evidence type="ECO:0000313" key="3">
    <source>
        <dbReference type="Proteomes" id="UP000054498"/>
    </source>
</evidence>
<dbReference type="InterPro" id="IPR052017">
    <property type="entry name" value="TSUP"/>
</dbReference>
<dbReference type="Proteomes" id="UP000054498">
    <property type="component" value="Unassembled WGS sequence"/>
</dbReference>
<accession>A0A0D2LYV9</accession>
<keyword evidence="3" id="KW-1185">Reference proteome</keyword>
<dbReference type="KEGG" id="mng:MNEG_13367"/>
<dbReference type="EMBL" id="KK103999">
    <property type="protein sequence ID" value="KIY94596.1"/>
    <property type="molecule type" value="Genomic_DNA"/>
</dbReference>
<keyword evidence="1" id="KW-0812">Transmembrane</keyword>
<evidence type="ECO:0000313" key="2">
    <source>
        <dbReference type="EMBL" id="KIY94596.1"/>
    </source>
</evidence>
<organism evidence="2 3">
    <name type="scientific">Monoraphidium neglectum</name>
    <dbReference type="NCBI Taxonomy" id="145388"/>
    <lineage>
        <taxon>Eukaryota</taxon>
        <taxon>Viridiplantae</taxon>
        <taxon>Chlorophyta</taxon>
        <taxon>core chlorophytes</taxon>
        <taxon>Chlorophyceae</taxon>
        <taxon>CS clade</taxon>
        <taxon>Sphaeropleales</taxon>
        <taxon>Selenastraceae</taxon>
        <taxon>Monoraphidium</taxon>
    </lineage>
</organism>
<dbReference type="RefSeq" id="XP_013893616.1">
    <property type="nucleotide sequence ID" value="XM_014038162.1"/>
</dbReference>
<evidence type="ECO:0008006" key="4">
    <source>
        <dbReference type="Google" id="ProtNLM"/>
    </source>
</evidence>
<reference evidence="2 3" key="1">
    <citation type="journal article" date="2013" name="BMC Genomics">
        <title>Reconstruction of the lipid metabolism for the microalga Monoraphidium neglectum from its genome sequence reveals characteristics suitable for biofuel production.</title>
        <authorList>
            <person name="Bogen C."/>
            <person name="Al-Dilaimi A."/>
            <person name="Albersmeier A."/>
            <person name="Wichmann J."/>
            <person name="Grundmann M."/>
            <person name="Rupp O."/>
            <person name="Lauersen K.J."/>
            <person name="Blifernez-Klassen O."/>
            <person name="Kalinowski J."/>
            <person name="Goesmann A."/>
            <person name="Mussgnug J.H."/>
            <person name="Kruse O."/>
        </authorList>
    </citation>
    <scope>NUCLEOTIDE SEQUENCE [LARGE SCALE GENOMIC DNA]</scope>
    <source>
        <strain evidence="2 3">SAG 48.87</strain>
    </source>
</reference>
<dbReference type="PANTHER" id="PTHR30269">
    <property type="entry name" value="TRANSMEMBRANE PROTEIN YFCA"/>
    <property type="match status" value="1"/>
</dbReference>
<name>A0A0D2LYV9_9CHLO</name>